<dbReference type="AlphaFoldDB" id="A0AA34RDX3"/>
<dbReference type="Proteomes" id="UP000008305">
    <property type="component" value="Chromosome"/>
</dbReference>
<evidence type="ECO:0000256" key="9">
    <source>
        <dbReference type="RuleBase" id="RU363032"/>
    </source>
</evidence>
<dbReference type="PANTHER" id="PTHR43386">
    <property type="entry name" value="OLIGOPEPTIDE TRANSPORT SYSTEM PERMEASE PROTEIN APPC"/>
    <property type="match status" value="1"/>
</dbReference>
<feature type="transmembrane region" description="Helical" evidence="9">
    <location>
        <begin position="123"/>
        <end position="141"/>
    </location>
</feature>
<dbReference type="KEGG" id="cpm:G5S_0976"/>
<feature type="transmembrane region" description="Helical" evidence="9">
    <location>
        <begin position="83"/>
        <end position="102"/>
    </location>
</feature>
<organism evidence="11 12">
    <name type="scientific">Chlamydia pecorum (strain ATCC VR-628 / DSM 29919 / E58)</name>
    <name type="common">Chlamydophila pecorum</name>
    <dbReference type="NCBI Taxonomy" id="331635"/>
    <lineage>
        <taxon>Bacteria</taxon>
        <taxon>Pseudomonadati</taxon>
        <taxon>Chlamydiota</taxon>
        <taxon>Chlamydiia</taxon>
        <taxon>Chlamydiales</taxon>
        <taxon>Chlamydiaceae</taxon>
        <taxon>Chlamydia/Chlamydophila group</taxon>
        <taxon>Chlamydia</taxon>
    </lineage>
</organism>
<evidence type="ECO:0000313" key="12">
    <source>
        <dbReference type="Proteomes" id="UP000008305"/>
    </source>
</evidence>
<evidence type="ECO:0000259" key="10">
    <source>
        <dbReference type="PROSITE" id="PS50928"/>
    </source>
</evidence>
<proteinExistence type="inferred from homology"/>
<feature type="transmembrane region" description="Helical" evidence="9">
    <location>
        <begin position="21"/>
        <end position="43"/>
    </location>
</feature>
<name>A0AA34RDX3_CHLPE</name>
<accession>A0AA34RDX3</accession>
<evidence type="ECO:0000256" key="7">
    <source>
        <dbReference type="ARBA" id="ARBA00022989"/>
    </source>
</evidence>
<dbReference type="GO" id="GO:0055085">
    <property type="term" value="P:transmembrane transport"/>
    <property type="evidence" value="ECO:0007669"/>
    <property type="project" value="InterPro"/>
</dbReference>
<gene>
    <name evidence="11" type="ordered locus">G5S_0976</name>
</gene>
<dbReference type="PROSITE" id="PS50928">
    <property type="entry name" value="ABC_TM1"/>
    <property type="match status" value="1"/>
</dbReference>
<dbReference type="Pfam" id="PF12911">
    <property type="entry name" value="OppC_N"/>
    <property type="match status" value="1"/>
</dbReference>
<keyword evidence="8 9" id="KW-0472">Membrane</keyword>
<evidence type="ECO:0000256" key="4">
    <source>
        <dbReference type="ARBA" id="ARBA00022692"/>
    </source>
</evidence>
<comment type="subcellular location">
    <subcellularLocation>
        <location evidence="1 9">Cell membrane</location>
        <topology evidence="1 9">Multi-pass membrane protein</topology>
    </subcellularLocation>
</comment>
<keyword evidence="7 9" id="KW-1133">Transmembrane helix</keyword>
<dbReference type="InterPro" id="IPR035906">
    <property type="entry name" value="MetI-like_sf"/>
</dbReference>
<dbReference type="InterPro" id="IPR025966">
    <property type="entry name" value="OppC_N"/>
</dbReference>
<feature type="transmembrane region" description="Helical" evidence="9">
    <location>
        <begin position="147"/>
        <end position="170"/>
    </location>
</feature>
<evidence type="ECO:0000256" key="3">
    <source>
        <dbReference type="ARBA" id="ARBA00022475"/>
    </source>
</evidence>
<dbReference type="Gene3D" id="1.10.3720.10">
    <property type="entry name" value="MetI-like"/>
    <property type="match status" value="1"/>
</dbReference>
<reference evidence="11 12" key="1">
    <citation type="journal article" date="2011" name="J. Bacteriol.">
        <title>Genome sequence of the obligate intracellular animal pathogen Chlamydia pecorum E58.</title>
        <authorList>
            <person name="Mojica S."/>
            <person name="Huot Creasy H."/>
            <person name="Daugherty S."/>
            <person name="Read T.D."/>
            <person name="Kim T."/>
            <person name="Kaltenboeck B."/>
            <person name="Bavoil P."/>
            <person name="Myers G.S."/>
        </authorList>
    </citation>
    <scope>NUCLEOTIDE SEQUENCE [LARGE SCALE GENOMIC DNA]</scope>
    <source>
        <strain evidence="11 12">E58</strain>
    </source>
</reference>
<feature type="domain" description="ABC transmembrane type-1" evidence="10">
    <location>
        <begin position="81"/>
        <end position="270"/>
    </location>
</feature>
<dbReference type="CDD" id="cd06261">
    <property type="entry name" value="TM_PBP2"/>
    <property type="match status" value="1"/>
</dbReference>
<dbReference type="GO" id="GO:0005886">
    <property type="term" value="C:plasma membrane"/>
    <property type="evidence" value="ECO:0007669"/>
    <property type="project" value="UniProtKB-SubCell"/>
</dbReference>
<evidence type="ECO:0000256" key="1">
    <source>
        <dbReference type="ARBA" id="ARBA00004651"/>
    </source>
</evidence>
<dbReference type="GO" id="GO:0015031">
    <property type="term" value="P:protein transport"/>
    <property type="evidence" value="ECO:0007669"/>
    <property type="project" value="UniProtKB-KW"/>
</dbReference>
<feature type="transmembrane region" description="Helical" evidence="9">
    <location>
        <begin position="199"/>
        <end position="227"/>
    </location>
</feature>
<dbReference type="Pfam" id="PF00528">
    <property type="entry name" value="BPD_transp_1"/>
    <property type="match status" value="1"/>
</dbReference>
<evidence type="ECO:0000256" key="2">
    <source>
        <dbReference type="ARBA" id="ARBA00022448"/>
    </source>
</evidence>
<keyword evidence="6" id="KW-0653">Protein transport</keyword>
<evidence type="ECO:0000256" key="5">
    <source>
        <dbReference type="ARBA" id="ARBA00022856"/>
    </source>
</evidence>
<sequence length="284" mass="32162">MDPVPLFPSPTLWERIRKNKMLLFGLGIFSVIFLGALILPWFYPYHEHMSLNHTLTPPNLRFPFGTDLLGRCMLSRTLQGLRLSLLIALIATFLDVFIGLLWSTIAIFSHRNVNFLMMRTTEILYSLPTVPVIILLLVIFHNGILPLILSMIMTGWIPISRIIYGQFLLLQNKGFVLSAKAMNASVFHILMKHLIPNSLAPIISTLIFTIPKAIYTEAFISFLGLGIQPPRASLGTLVKEGINAVDYYPWLFFFPSICIVSLSISFNLIGQGAKRLFIEENFHE</sequence>
<dbReference type="EMBL" id="CP002608">
    <property type="protein sequence ID" value="AEB41897.1"/>
    <property type="molecule type" value="Genomic_DNA"/>
</dbReference>
<dbReference type="InterPro" id="IPR050366">
    <property type="entry name" value="BP-dependent_transpt_permease"/>
</dbReference>
<evidence type="ECO:0000256" key="8">
    <source>
        <dbReference type="ARBA" id="ARBA00023136"/>
    </source>
</evidence>
<dbReference type="InterPro" id="IPR000515">
    <property type="entry name" value="MetI-like"/>
</dbReference>
<dbReference type="PANTHER" id="PTHR43386:SF24">
    <property type="entry name" value="OLIGOPEPTIDE TRANSPORT SYSTEM PERMEASE PROTEIN AMID"/>
    <property type="match status" value="1"/>
</dbReference>
<protein>
    <submittedName>
        <fullName evidence="11">Peptide ABC transporter, permease protein</fullName>
    </submittedName>
</protein>
<evidence type="ECO:0000256" key="6">
    <source>
        <dbReference type="ARBA" id="ARBA00022927"/>
    </source>
</evidence>
<dbReference type="RefSeq" id="WP_013712975.1">
    <property type="nucleotide sequence ID" value="NC_015408.1"/>
</dbReference>
<keyword evidence="12" id="KW-1185">Reference proteome</keyword>
<dbReference type="SUPFAM" id="SSF161098">
    <property type="entry name" value="MetI-like"/>
    <property type="match status" value="1"/>
</dbReference>
<dbReference type="GO" id="GO:0015833">
    <property type="term" value="P:peptide transport"/>
    <property type="evidence" value="ECO:0007669"/>
    <property type="project" value="UniProtKB-KW"/>
</dbReference>
<keyword evidence="2 9" id="KW-0813">Transport</keyword>
<keyword evidence="5" id="KW-0571">Peptide transport</keyword>
<keyword evidence="4 9" id="KW-0812">Transmembrane</keyword>
<keyword evidence="3" id="KW-1003">Cell membrane</keyword>
<comment type="similarity">
    <text evidence="9">Belongs to the binding-protein-dependent transport system permease family.</text>
</comment>
<evidence type="ECO:0000313" key="11">
    <source>
        <dbReference type="EMBL" id="AEB41897.1"/>
    </source>
</evidence>
<feature type="transmembrane region" description="Helical" evidence="9">
    <location>
        <begin position="247"/>
        <end position="269"/>
    </location>
</feature>